<evidence type="ECO:0000256" key="6">
    <source>
        <dbReference type="ARBA" id="ARBA00023136"/>
    </source>
</evidence>
<dbReference type="GO" id="GO:0009279">
    <property type="term" value="C:cell outer membrane"/>
    <property type="evidence" value="ECO:0007669"/>
    <property type="project" value="UniProtKB-SubCell"/>
</dbReference>
<evidence type="ECO:0000256" key="2">
    <source>
        <dbReference type="ARBA" id="ARBA00007613"/>
    </source>
</evidence>
<dbReference type="OrthoDB" id="9789368at2"/>
<dbReference type="Gene3D" id="1.20.1600.10">
    <property type="entry name" value="Outer membrane efflux proteins (OEP)"/>
    <property type="match status" value="1"/>
</dbReference>
<dbReference type="RefSeq" id="WP_062219548.1">
    <property type="nucleotide sequence ID" value="NZ_CP012023.1"/>
</dbReference>
<dbReference type="NCBIfam" id="TIGR01844">
    <property type="entry name" value="type_I_sec_TolC"/>
    <property type="match status" value="1"/>
</dbReference>
<dbReference type="PANTHER" id="PTHR30026:SF22">
    <property type="entry name" value="OUTER MEMBRANE EFFLUX PROTEIN"/>
    <property type="match status" value="1"/>
</dbReference>
<proteinExistence type="inferred from homology"/>
<dbReference type="KEGG" id="cmar:IMCC12053_2570"/>
<dbReference type="PANTHER" id="PTHR30026">
    <property type="entry name" value="OUTER MEMBRANE PROTEIN TOLC"/>
    <property type="match status" value="1"/>
</dbReference>
<dbReference type="STRING" id="1397108.IMCC12053_2570"/>
<keyword evidence="7" id="KW-0998">Cell outer membrane</keyword>
<evidence type="ECO:0000313" key="9">
    <source>
        <dbReference type="Proteomes" id="UP000064920"/>
    </source>
</evidence>
<dbReference type="PATRIC" id="fig|1397108.4.peg.2626"/>
<protein>
    <submittedName>
        <fullName evidence="8">Type I secretion outer membrane protein, TolC</fullName>
    </submittedName>
</protein>
<dbReference type="SUPFAM" id="SSF56954">
    <property type="entry name" value="Outer membrane efflux proteins (OEP)"/>
    <property type="match status" value="1"/>
</dbReference>
<dbReference type="EMBL" id="CP012023">
    <property type="protein sequence ID" value="ALI56517.1"/>
    <property type="molecule type" value="Genomic_DNA"/>
</dbReference>
<evidence type="ECO:0000256" key="3">
    <source>
        <dbReference type="ARBA" id="ARBA00022448"/>
    </source>
</evidence>
<gene>
    <name evidence="8" type="ORF">IMCC12053_2570</name>
</gene>
<dbReference type="GO" id="GO:0015562">
    <property type="term" value="F:efflux transmembrane transporter activity"/>
    <property type="evidence" value="ECO:0007669"/>
    <property type="project" value="InterPro"/>
</dbReference>
<keyword evidence="3" id="KW-0813">Transport</keyword>
<evidence type="ECO:0000256" key="1">
    <source>
        <dbReference type="ARBA" id="ARBA00004442"/>
    </source>
</evidence>
<keyword evidence="6" id="KW-0472">Membrane</keyword>
<dbReference type="InterPro" id="IPR051906">
    <property type="entry name" value="TolC-like"/>
</dbReference>
<evidence type="ECO:0000256" key="5">
    <source>
        <dbReference type="ARBA" id="ARBA00022692"/>
    </source>
</evidence>
<dbReference type="GO" id="GO:0015288">
    <property type="term" value="F:porin activity"/>
    <property type="evidence" value="ECO:0007669"/>
    <property type="project" value="TreeGrafter"/>
</dbReference>
<evidence type="ECO:0000256" key="4">
    <source>
        <dbReference type="ARBA" id="ARBA00022452"/>
    </source>
</evidence>
<dbReference type="Proteomes" id="UP000064920">
    <property type="component" value="Chromosome"/>
</dbReference>
<dbReference type="InterPro" id="IPR010130">
    <property type="entry name" value="T1SS_OMP_TolC"/>
</dbReference>
<dbReference type="GO" id="GO:1990281">
    <property type="term" value="C:efflux pump complex"/>
    <property type="evidence" value="ECO:0007669"/>
    <property type="project" value="TreeGrafter"/>
</dbReference>
<organism evidence="8 9">
    <name type="scientific">Celeribacter marinus</name>
    <dbReference type="NCBI Taxonomy" id="1397108"/>
    <lineage>
        <taxon>Bacteria</taxon>
        <taxon>Pseudomonadati</taxon>
        <taxon>Pseudomonadota</taxon>
        <taxon>Alphaproteobacteria</taxon>
        <taxon>Rhodobacterales</taxon>
        <taxon>Roseobacteraceae</taxon>
        <taxon>Celeribacter</taxon>
    </lineage>
</organism>
<dbReference type="InterPro" id="IPR003423">
    <property type="entry name" value="OMP_efflux"/>
</dbReference>
<comment type="subcellular location">
    <subcellularLocation>
        <location evidence="1">Cell outer membrane</location>
    </subcellularLocation>
</comment>
<name>A0A0N7HIY5_9RHOB</name>
<accession>A0A0N7HIY5</accession>
<evidence type="ECO:0000256" key="7">
    <source>
        <dbReference type="ARBA" id="ARBA00023237"/>
    </source>
</evidence>
<dbReference type="Pfam" id="PF02321">
    <property type="entry name" value="OEP"/>
    <property type="match status" value="2"/>
</dbReference>
<reference evidence="8 9" key="1">
    <citation type="submission" date="2015-05" db="EMBL/GenBank/DDBJ databases">
        <authorList>
            <person name="Wang D.B."/>
            <person name="Wang M."/>
        </authorList>
    </citation>
    <scope>NUCLEOTIDE SEQUENCE [LARGE SCALE GENOMIC DNA]</scope>
    <source>
        <strain evidence="8 9">IMCC 12053</strain>
    </source>
</reference>
<sequence>MTTKNTFKLRAFAALVAAGLGVAAPLSVSAESLGDALASAYKNSGLLEQNRATLRATDEGVATALASLRPTIGYSAGSDYSFTNKAWMTQLGFNASMTLYTFGKNKVSVDIAKETVLATREALINVEQQVLASAVATYMNVREQEALVNLRNSAVRLATQNLRATRDRFEVGEVTRTQVSQFEAQLASVRAQLASAQGTLAAARESYKNQMGHYPSNLSSPPSVKLPVKSADAAVRLAHRTHPGIKALQHQVSAADLAVDGTERNLFPEISASAGWSVNDNPATSRIGKSIGISASGPIYSGGAISSAIRKTIAQRDQSRAELLTATRDVEEGVRSNWAMLSVLRASLNASQAFVSAQRVAYNGVREEADLGASTALDVLDAEQDLLDAQVSAIQAQIASETQTYNVLQSMGLLTVQNLNLNVPVYDPAAYYNAVKTGPTSYVSPEGAKLDRVLESLGRK</sequence>
<keyword evidence="5" id="KW-0812">Transmembrane</keyword>
<comment type="similarity">
    <text evidence="2">Belongs to the outer membrane factor (OMF) (TC 1.B.17) family.</text>
</comment>
<evidence type="ECO:0000313" key="8">
    <source>
        <dbReference type="EMBL" id="ALI56517.1"/>
    </source>
</evidence>
<dbReference type="AlphaFoldDB" id="A0A0N7HIY5"/>
<keyword evidence="4" id="KW-1134">Transmembrane beta strand</keyword>
<keyword evidence="9" id="KW-1185">Reference proteome</keyword>